<feature type="compositionally biased region" description="Low complexity" evidence="1">
    <location>
        <begin position="128"/>
        <end position="139"/>
    </location>
</feature>
<evidence type="ECO:0000313" key="3">
    <source>
        <dbReference type="Proteomes" id="UP001642464"/>
    </source>
</evidence>
<reference evidence="2 3" key="1">
    <citation type="submission" date="2024-02" db="EMBL/GenBank/DDBJ databases">
        <authorList>
            <person name="Chen Y."/>
            <person name="Shah S."/>
            <person name="Dougan E. K."/>
            <person name="Thang M."/>
            <person name="Chan C."/>
        </authorList>
    </citation>
    <scope>NUCLEOTIDE SEQUENCE [LARGE SCALE GENOMIC DNA]</scope>
</reference>
<feature type="region of interest" description="Disordered" evidence="1">
    <location>
        <begin position="1"/>
        <end position="57"/>
    </location>
</feature>
<sequence>GAGKPAPNQQHSKSRDSSKTMLKFDTGVSKAVEAGARPSTLSLATDGISPRGGDADADKVNKGSNVFLQERRKSVLDFDFPIFDDEEHGLNLHLDGAAEPWFASLEPNTEAYADEITPLPVDANYTRTNTTTGGSVVNTAPTKEAMGAPKTSMTTPRNNASFHPSHYHHHKPSPLQIPRHDSSTSTMSMTPRKLQDGRKRKHTREYNKVLSTIKSNRAKQANVQVCAHTPKKDQRQKGVVYIIHGESKRWDGRQWRRLCVVENCHSAARGATDFCICHGKGELKQAVIGDEVVEVLALDKEAVASATAVAPATDVISAVKAAGVEKHIPGINEILQRRSMGSKRKSAEVFPSNALGGHRDKMMKRSNSSPQVGAHVKRCTFITENGEHCNNFATQEGHSFCNNCWTYVQGPAFDPIQF</sequence>
<evidence type="ECO:0000256" key="1">
    <source>
        <dbReference type="SAM" id="MobiDB-lite"/>
    </source>
</evidence>
<dbReference type="EMBL" id="CAXAMM010009070">
    <property type="protein sequence ID" value="CAK9019300.1"/>
    <property type="molecule type" value="Genomic_DNA"/>
</dbReference>
<comment type="caution">
    <text evidence="2">The sequence shown here is derived from an EMBL/GenBank/DDBJ whole genome shotgun (WGS) entry which is preliminary data.</text>
</comment>
<feature type="compositionally biased region" description="Polar residues" evidence="1">
    <location>
        <begin position="151"/>
        <end position="160"/>
    </location>
</feature>
<proteinExistence type="predicted"/>
<feature type="region of interest" description="Disordered" evidence="1">
    <location>
        <begin position="128"/>
        <end position="203"/>
    </location>
</feature>
<keyword evidence="3" id="KW-1185">Reference proteome</keyword>
<gene>
    <name evidence="2" type="ORF">SCF082_LOCUS14454</name>
</gene>
<protein>
    <submittedName>
        <fullName evidence="2">tRNA-specific adenosine deaminase 1</fullName>
    </submittedName>
</protein>
<name>A0ABP0JXW4_9DINO</name>
<feature type="non-terminal residue" evidence="2">
    <location>
        <position position="1"/>
    </location>
</feature>
<evidence type="ECO:0000313" key="2">
    <source>
        <dbReference type="EMBL" id="CAK9019300.1"/>
    </source>
</evidence>
<accession>A0ABP0JXW4</accession>
<dbReference type="Proteomes" id="UP001642464">
    <property type="component" value="Unassembled WGS sequence"/>
</dbReference>
<organism evidence="2 3">
    <name type="scientific">Durusdinium trenchii</name>
    <dbReference type="NCBI Taxonomy" id="1381693"/>
    <lineage>
        <taxon>Eukaryota</taxon>
        <taxon>Sar</taxon>
        <taxon>Alveolata</taxon>
        <taxon>Dinophyceae</taxon>
        <taxon>Suessiales</taxon>
        <taxon>Symbiodiniaceae</taxon>
        <taxon>Durusdinium</taxon>
    </lineage>
</organism>
<feature type="region of interest" description="Disordered" evidence="1">
    <location>
        <begin position="346"/>
        <end position="369"/>
    </location>
</feature>